<protein>
    <recommendedName>
        <fullName evidence="4">Glucose/Sorbosone dehydrogenase domain-containing protein</fullName>
    </recommendedName>
</protein>
<evidence type="ECO:0000313" key="3">
    <source>
        <dbReference type="Proteomes" id="UP000248333"/>
    </source>
</evidence>
<dbReference type="Gene3D" id="2.120.10.30">
    <property type="entry name" value="TolB, C-terminal domain"/>
    <property type="match status" value="1"/>
</dbReference>
<feature type="non-terminal residue" evidence="2">
    <location>
        <position position="1"/>
    </location>
</feature>
<dbReference type="RefSeq" id="WP_146247513.1">
    <property type="nucleotide sequence ID" value="NZ_PYBV01000176.1"/>
</dbReference>
<dbReference type="Proteomes" id="UP000248333">
    <property type="component" value="Unassembled WGS sequence"/>
</dbReference>
<feature type="region of interest" description="Disordered" evidence="1">
    <location>
        <begin position="1"/>
        <end position="23"/>
    </location>
</feature>
<sequence length="72" mass="7621">TGIVYLGDYGPDAGTADPNRGPAGNVEFARIDRPGFYGWPYCTARNDAYNDYTFPSGPSGPKFNCAGGPVNN</sequence>
<gene>
    <name evidence="2" type="ORF">C7C45_33325</name>
</gene>
<name>A0A318NAM5_9ACTN</name>
<feature type="non-terminal residue" evidence="2">
    <location>
        <position position="72"/>
    </location>
</feature>
<proteinExistence type="predicted"/>
<evidence type="ECO:0000313" key="2">
    <source>
        <dbReference type="EMBL" id="PYC61108.1"/>
    </source>
</evidence>
<dbReference type="AlphaFoldDB" id="A0A318NAM5"/>
<comment type="caution">
    <text evidence="2">The sequence shown here is derived from an EMBL/GenBank/DDBJ whole genome shotgun (WGS) entry which is preliminary data.</text>
</comment>
<evidence type="ECO:0008006" key="4">
    <source>
        <dbReference type="Google" id="ProtNLM"/>
    </source>
</evidence>
<organism evidence="2 3">
    <name type="scientific">Micromonospora arborensis</name>
    <dbReference type="NCBI Taxonomy" id="2116518"/>
    <lineage>
        <taxon>Bacteria</taxon>
        <taxon>Bacillati</taxon>
        <taxon>Actinomycetota</taxon>
        <taxon>Actinomycetes</taxon>
        <taxon>Micromonosporales</taxon>
        <taxon>Micromonosporaceae</taxon>
        <taxon>Micromonospora</taxon>
    </lineage>
</organism>
<accession>A0A318NAM5</accession>
<reference evidence="2 3" key="1">
    <citation type="submission" date="2018-03" db="EMBL/GenBank/DDBJ databases">
        <title>Bioinformatic expansion and discovery of thiopeptide antibiotics.</title>
        <authorList>
            <person name="Schwalen C.J."/>
            <person name="Hudson G.A."/>
            <person name="Mitchell D.A."/>
        </authorList>
    </citation>
    <scope>NUCLEOTIDE SEQUENCE [LARGE SCALE GENOMIC DNA]</scope>
    <source>
        <strain evidence="2 3">NRRL 8041</strain>
    </source>
</reference>
<dbReference type="InterPro" id="IPR011042">
    <property type="entry name" value="6-blade_b-propeller_TolB-like"/>
</dbReference>
<evidence type="ECO:0000256" key="1">
    <source>
        <dbReference type="SAM" id="MobiDB-lite"/>
    </source>
</evidence>
<dbReference type="OrthoDB" id="159306at2"/>
<dbReference type="EMBL" id="PYBV01000176">
    <property type="protein sequence ID" value="PYC61108.1"/>
    <property type="molecule type" value="Genomic_DNA"/>
</dbReference>
<keyword evidence="3" id="KW-1185">Reference proteome</keyword>